<evidence type="ECO:0000259" key="2">
    <source>
        <dbReference type="Pfam" id="PF12697"/>
    </source>
</evidence>
<dbReference type="PANTHER" id="PTHR45763">
    <property type="entry name" value="HYDROLASE, ALPHA/BETA FOLD FAMILY PROTEIN, EXPRESSED-RELATED"/>
    <property type="match status" value="1"/>
</dbReference>
<dbReference type="Pfam" id="PF12697">
    <property type="entry name" value="Abhydrolase_6"/>
    <property type="match status" value="1"/>
</dbReference>
<keyword evidence="1" id="KW-0732">Signal</keyword>
<proteinExistence type="predicted"/>
<dbReference type="GO" id="GO:0016787">
    <property type="term" value="F:hydrolase activity"/>
    <property type="evidence" value="ECO:0007669"/>
    <property type="project" value="UniProtKB-ARBA"/>
</dbReference>
<name>A0A2U1KNM6_ARTAN</name>
<feature type="domain" description="AB hydrolase-1" evidence="2">
    <location>
        <begin position="68"/>
        <end position="143"/>
    </location>
</feature>
<dbReference type="InterPro" id="IPR029058">
    <property type="entry name" value="AB_hydrolase_fold"/>
</dbReference>
<dbReference type="Gene3D" id="3.40.50.1820">
    <property type="entry name" value="alpha/beta hydrolase"/>
    <property type="match status" value="2"/>
</dbReference>
<dbReference type="EMBL" id="PKPP01015756">
    <property type="protein sequence ID" value="PWA38318.1"/>
    <property type="molecule type" value="Genomic_DNA"/>
</dbReference>
<gene>
    <name evidence="3" type="ORF">CTI12_AA582450</name>
</gene>
<dbReference type="SUPFAM" id="SSF53474">
    <property type="entry name" value="alpha/beta-Hydrolases"/>
    <property type="match status" value="1"/>
</dbReference>
<dbReference type="AlphaFoldDB" id="A0A2U1KNM6"/>
<evidence type="ECO:0000313" key="3">
    <source>
        <dbReference type="EMBL" id="PWA38318.1"/>
    </source>
</evidence>
<comment type="caution">
    <text evidence="3">The sequence shown here is derived from an EMBL/GenBank/DDBJ whole genome shotgun (WGS) entry which is preliminary data.</text>
</comment>
<dbReference type="OrthoDB" id="294702at2759"/>
<dbReference type="InterPro" id="IPR000073">
    <property type="entry name" value="AB_hydrolase_1"/>
</dbReference>
<protein>
    <recommendedName>
        <fullName evidence="2">AB hydrolase-1 domain-containing protein</fullName>
    </recommendedName>
</protein>
<reference evidence="3 4" key="1">
    <citation type="journal article" date="2018" name="Mol. Plant">
        <title>The genome of Artemisia annua provides insight into the evolution of Asteraceae family and artemisinin biosynthesis.</title>
        <authorList>
            <person name="Shen Q."/>
            <person name="Zhang L."/>
            <person name="Liao Z."/>
            <person name="Wang S."/>
            <person name="Yan T."/>
            <person name="Shi P."/>
            <person name="Liu M."/>
            <person name="Fu X."/>
            <person name="Pan Q."/>
            <person name="Wang Y."/>
            <person name="Lv Z."/>
            <person name="Lu X."/>
            <person name="Zhang F."/>
            <person name="Jiang W."/>
            <person name="Ma Y."/>
            <person name="Chen M."/>
            <person name="Hao X."/>
            <person name="Li L."/>
            <person name="Tang Y."/>
            <person name="Lv G."/>
            <person name="Zhou Y."/>
            <person name="Sun X."/>
            <person name="Brodelius P.E."/>
            <person name="Rose J.K.C."/>
            <person name="Tang K."/>
        </authorList>
    </citation>
    <scope>NUCLEOTIDE SEQUENCE [LARGE SCALE GENOMIC DNA]</scope>
    <source>
        <strain evidence="4">cv. Huhao1</strain>
        <tissue evidence="3">Leaf</tissue>
    </source>
</reference>
<dbReference type="PANTHER" id="PTHR45763:SF61">
    <property type="entry name" value="AB HYDROLASE-1 DOMAIN-CONTAINING PROTEIN"/>
    <property type="match status" value="1"/>
</dbReference>
<evidence type="ECO:0000313" key="4">
    <source>
        <dbReference type="Proteomes" id="UP000245207"/>
    </source>
</evidence>
<dbReference type="Proteomes" id="UP000245207">
    <property type="component" value="Unassembled WGS sequence"/>
</dbReference>
<evidence type="ECO:0000256" key="1">
    <source>
        <dbReference type="SAM" id="SignalP"/>
    </source>
</evidence>
<accession>A0A2U1KNM6</accession>
<sequence>MLRRRNIVVLLFIGLLAWAYQNLYPPPPLLCGSPGGPPVTGPRVVLRDGRHLAYNEYGVSRDVAKYKIVFVHGFSSCRFDESVYHPELFEELKIYMVTFDRPGYGESDPDPKRTVKSLALDMEDLADKLELGSKFYVIAYSMGQQGGWGSLKYIPHRDMKVGFGKWEFDPMEIDNPFPTNEGSVHLWHGEEDGLVPVLLQRYIAKKLSWIHYHELPGVGHFVPSYDGKKETILKSLLLGEY</sequence>
<feature type="chain" id="PRO_5015601467" description="AB hydrolase-1 domain-containing protein" evidence="1">
    <location>
        <begin position="20"/>
        <end position="241"/>
    </location>
</feature>
<keyword evidence="4" id="KW-1185">Reference proteome</keyword>
<organism evidence="3 4">
    <name type="scientific">Artemisia annua</name>
    <name type="common">Sweet wormwood</name>
    <dbReference type="NCBI Taxonomy" id="35608"/>
    <lineage>
        <taxon>Eukaryota</taxon>
        <taxon>Viridiplantae</taxon>
        <taxon>Streptophyta</taxon>
        <taxon>Embryophyta</taxon>
        <taxon>Tracheophyta</taxon>
        <taxon>Spermatophyta</taxon>
        <taxon>Magnoliopsida</taxon>
        <taxon>eudicotyledons</taxon>
        <taxon>Gunneridae</taxon>
        <taxon>Pentapetalae</taxon>
        <taxon>asterids</taxon>
        <taxon>campanulids</taxon>
        <taxon>Asterales</taxon>
        <taxon>Asteraceae</taxon>
        <taxon>Asteroideae</taxon>
        <taxon>Anthemideae</taxon>
        <taxon>Artemisiinae</taxon>
        <taxon>Artemisia</taxon>
    </lineage>
</organism>
<feature type="signal peptide" evidence="1">
    <location>
        <begin position="1"/>
        <end position="19"/>
    </location>
</feature>